<keyword evidence="4" id="KW-0804">Transcription</keyword>
<reference evidence="7" key="1">
    <citation type="journal article" date="2019" name="Int. J. Syst. Evol. Microbiol.">
        <title>The Global Catalogue of Microorganisms (GCM) 10K type strain sequencing project: providing services to taxonomists for standard genome sequencing and annotation.</title>
        <authorList>
            <consortium name="The Broad Institute Genomics Platform"/>
            <consortium name="The Broad Institute Genome Sequencing Center for Infectious Disease"/>
            <person name="Wu L."/>
            <person name="Ma J."/>
        </authorList>
    </citation>
    <scope>NUCLEOTIDE SEQUENCE [LARGE SCALE GENOMIC DNA]</scope>
    <source>
        <strain evidence="7">KCTC 42986</strain>
    </source>
</reference>
<organism evidence="6 7">
    <name type="scientific">Undibacterium arcticum</name>
    <dbReference type="NCBI Taxonomy" id="1762892"/>
    <lineage>
        <taxon>Bacteria</taxon>
        <taxon>Pseudomonadati</taxon>
        <taxon>Pseudomonadota</taxon>
        <taxon>Betaproteobacteria</taxon>
        <taxon>Burkholderiales</taxon>
        <taxon>Oxalobacteraceae</taxon>
        <taxon>Undibacterium</taxon>
    </lineage>
</organism>
<dbReference type="Proteomes" id="UP001595530">
    <property type="component" value="Unassembled WGS sequence"/>
</dbReference>
<evidence type="ECO:0000259" key="5">
    <source>
        <dbReference type="PROSITE" id="PS50931"/>
    </source>
</evidence>
<evidence type="ECO:0000256" key="2">
    <source>
        <dbReference type="ARBA" id="ARBA00023015"/>
    </source>
</evidence>
<dbReference type="PANTHER" id="PTHR30419">
    <property type="entry name" value="HTH-TYPE TRANSCRIPTIONAL REGULATOR YBHD"/>
    <property type="match status" value="1"/>
</dbReference>
<accession>A0ABV7F1G8</accession>
<dbReference type="InterPro" id="IPR036388">
    <property type="entry name" value="WH-like_DNA-bd_sf"/>
</dbReference>
<dbReference type="Gene3D" id="1.10.10.10">
    <property type="entry name" value="Winged helix-like DNA-binding domain superfamily/Winged helix DNA-binding domain"/>
    <property type="match status" value="1"/>
</dbReference>
<evidence type="ECO:0000313" key="6">
    <source>
        <dbReference type="EMBL" id="MFC3107642.1"/>
    </source>
</evidence>
<protein>
    <submittedName>
        <fullName evidence="6">LysR family transcriptional regulator</fullName>
    </submittedName>
</protein>
<evidence type="ECO:0000256" key="4">
    <source>
        <dbReference type="ARBA" id="ARBA00023163"/>
    </source>
</evidence>
<dbReference type="RefSeq" id="WP_390321633.1">
    <property type="nucleotide sequence ID" value="NZ_JBHRTP010000018.1"/>
</dbReference>
<dbReference type="InterPro" id="IPR000847">
    <property type="entry name" value="LysR_HTH_N"/>
</dbReference>
<dbReference type="InterPro" id="IPR036390">
    <property type="entry name" value="WH_DNA-bd_sf"/>
</dbReference>
<keyword evidence="2" id="KW-0805">Transcription regulation</keyword>
<dbReference type="InterPro" id="IPR050950">
    <property type="entry name" value="HTH-type_LysR_regulators"/>
</dbReference>
<dbReference type="PANTHER" id="PTHR30419:SF8">
    <property type="entry name" value="NITROGEN ASSIMILATION TRANSCRIPTIONAL ACTIVATOR-RELATED"/>
    <property type="match status" value="1"/>
</dbReference>
<dbReference type="Pfam" id="PF03466">
    <property type="entry name" value="LysR_substrate"/>
    <property type="match status" value="1"/>
</dbReference>
<dbReference type="Gene3D" id="3.40.190.290">
    <property type="match status" value="1"/>
</dbReference>
<dbReference type="SUPFAM" id="SSF46785">
    <property type="entry name" value="Winged helix' DNA-binding domain"/>
    <property type="match status" value="1"/>
</dbReference>
<sequence length="317" mass="34970">MPVFAKVVSYFEEVARRGSIRRAAEYLHVTASAVDRQILLLEERVGTPLFERLPRGVRLTAAGELMLRSVRHLAKVFDSTVSEVEALRGLRHGHVTVCGLQFLGESVFPRFIRETREQHPGISISAFVGTTEEILRDVINGDADFGICYAPQGRLPVTTLRSLTLRMGAVVAPGHPLTSLAKVRLADCMEYPLVLPRREMELRSRIERIQTHSAIELRPTIETNSIGMMKTILRDGLGVGFLTEADVVADLRAGQLVWIPLADPGIGQSTVVLIVQAQRSLPFAASAVVERLDAAFVSIVPPPERLAVRSKKRNRAT</sequence>
<gene>
    <name evidence="6" type="ORF">ACFOFO_06670</name>
</gene>
<dbReference type="InterPro" id="IPR005119">
    <property type="entry name" value="LysR_subst-bd"/>
</dbReference>
<dbReference type="EMBL" id="JBHRTP010000018">
    <property type="protein sequence ID" value="MFC3107642.1"/>
    <property type="molecule type" value="Genomic_DNA"/>
</dbReference>
<keyword evidence="3" id="KW-0238">DNA-binding</keyword>
<proteinExistence type="inferred from homology"/>
<comment type="similarity">
    <text evidence="1">Belongs to the LysR transcriptional regulatory family.</text>
</comment>
<comment type="caution">
    <text evidence="6">The sequence shown here is derived from an EMBL/GenBank/DDBJ whole genome shotgun (WGS) entry which is preliminary data.</text>
</comment>
<dbReference type="SUPFAM" id="SSF53850">
    <property type="entry name" value="Periplasmic binding protein-like II"/>
    <property type="match status" value="1"/>
</dbReference>
<feature type="domain" description="HTH lysR-type" evidence="5">
    <location>
        <begin position="10"/>
        <end position="60"/>
    </location>
</feature>
<keyword evidence="7" id="KW-1185">Reference proteome</keyword>
<evidence type="ECO:0000256" key="1">
    <source>
        <dbReference type="ARBA" id="ARBA00009437"/>
    </source>
</evidence>
<dbReference type="Pfam" id="PF00126">
    <property type="entry name" value="HTH_1"/>
    <property type="match status" value="1"/>
</dbReference>
<evidence type="ECO:0000313" key="7">
    <source>
        <dbReference type="Proteomes" id="UP001595530"/>
    </source>
</evidence>
<name>A0ABV7F1G8_9BURK</name>
<evidence type="ECO:0000256" key="3">
    <source>
        <dbReference type="ARBA" id="ARBA00023125"/>
    </source>
</evidence>
<dbReference type="PROSITE" id="PS50931">
    <property type="entry name" value="HTH_LYSR"/>
    <property type="match status" value="1"/>
</dbReference>